<gene>
    <name evidence="2" type="ORF">LCGC14_1849640</name>
</gene>
<feature type="transmembrane region" description="Helical" evidence="1">
    <location>
        <begin position="38"/>
        <end position="58"/>
    </location>
</feature>
<evidence type="ECO:0000313" key="2">
    <source>
        <dbReference type="EMBL" id="KKL95923.1"/>
    </source>
</evidence>
<accession>A0A0F9GAZ2</accession>
<keyword evidence="1" id="KW-1133">Transmembrane helix</keyword>
<comment type="caution">
    <text evidence="2">The sequence shown here is derived from an EMBL/GenBank/DDBJ whole genome shotgun (WGS) entry which is preliminary data.</text>
</comment>
<evidence type="ECO:0000256" key="1">
    <source>
        <dbReference type="SAM" id="Phobius"/>
    </source>
</evidence>
<protein>
    <submittedName>
        <fullName evidence="2">Uncharacterized protein</fullName>
    </submittedName>
</protein>
<sequence length="63" mass="6429">METLKEKSAATKTVVGGGVGGAIAVLIILFGFPEMAGPQAAIGTAALGTVCSWLIRYLPAPRR</sequence>
<feature type="transmembrane region" description="Helical" evidence="1">
    <location>
        <begin position="12"/>
        <end position="32"/>
    </location>
</feature>
<name>A0A0F9GAZ2_9ZZZZ</name>
<reference evidence="2" key="1">
    <citation type="journal article" date="2015" name="Nature">
        <title>Complex archaea that bridge the gap between prokaryotes and eukaryotes.</title>
        <authorList>
            <person name="Spang A."/>
            <person name="Saw J.H."/>
            <person name="Jorgensen S.L."/>
            <person name="Zaremba-Niedzwiedzka K."/>
            <person name="Martijn J."/>
            <person name="Lind A.E."/>
            <person name="van Eijk R."/>
            <person name="Schleper C."/>
            <person name="Guy L."/>
            <person name="Ettema T.J."/>
        </authorList>
    </citation>
    <scope>NUCLEOTIDE SEQUENCE</scope>
</reference>
<keyword evidence="1" id="KW-0472">Membrane</keyword>
<proteinExistence type="predicted"/>
<dbReference type="AlphaFoldDB" id="A0A0F9GAZ2"/>
<organism evidence="2">
    <name type="scientific">marine sediment metagenome</name>
    <dbReference type="NCBI Taxonomy" id="412755"/>
    <lineage>
        <taxon>unclassified sequences</taxon>
        <taxon>metagenomes</taxon>
        <taxon>ecological metagenomes</taxon>
    </lineage>
</organism>
<dbReference type="EMBL" id="LAZR01018562">
    <property type="protein sequence ID" value="KKL95923.1"/>
    <property type="molecule type" value="Genomic_DNA"/>
</dbReference>
<keyword evidence="1" id="KW-0812">Transmembrane</keyword>